<dbReference type="RefSeq" id="WP_082756574.1">
    <property type="nucleotide sequence ID" value="NZ_FNLF01000002.1"/>
</dbReference>
<evidence type="ECO:0000256" key="1">
    <source>
        <dbReference type="ARBA" id="ARBA00023015"/>
    </source>
</evidence>
<keyword evidence="1" id="KW-0805">Transcription regulation</keyword>
<dbReference type="Gene3D" id="3.40.50.1360">
    <property type="match status" value="1"/>
</dbReference>
<dbReference type="OrthoDB" id="7688673at2"/>
<dbReference type="EMBL" id="FNLF01000002">
    <property type="protein sequence ID" value="SDQ77586.1"/>
    <property type="molecule type" value="Genomic_DNA"/>
</dbReference>
<dbReference type="GO" id="GO:0003677">
    <property type="term" value="F:DNA binding"/>
    <property type="evidence" value="ECO:0007669"/>
    <property type="project" value="UniProtKB-KW"/>
</dbReference>
<dbReference type="SUPFAM" id="SSF46785">
    <property type="entry name" value="Winged helix' DNA-binding domain"/>
    <property type="match status" value="1"/>
</dbReference>
<keyword evidence="5" id="KW-1185">Reference proteome</keyword>
<evidence type="ECO:0000256" key="2">
    <source>
        <dbReference type="ARBA" id="ARBA00023163"/>
    </source>
</evidence>
<organism evidence="4 5">
    <name type="scientific">Tsukamurella pulmonis</name>
    <dbReference type="NCBI Taxonomy" id="47312"/>
    <lineage>
        <taxon>Bacteria</taxon>
        <taxon>Bacillati</taxon>
        <taxon>Actinomycetota</taxon>
        <taxon>Actinomycetes</taxon>
        <taxon>Mycobacteriales</taxon>
        <taxon>Tsukamurellaceae</taxon>
        <taxon>Tsukamurella</taxon>
    </lineage>
</organism>
<dbReference type="Pfam" id="PF00455">
    <property type="entry name" value="DeoRC"/>
    <property type="match status" value="1"/>
</dbReference>
<dbReference type="SMART" id="SM01134">
    <property type="entry name" value="DeoRC"/>
    <property type="match status" value="1"/>
</dbReference>
<sequence>MVSDVSKRRNMIRDLAHEKGEVAFAALAARFGVSAMTVRRDVDALEAEGLVRKVMGGAIATGKVAEPSFESRAAVESAGKQHIGETVAALLCPKETVILDSGSTVLAVARAIRGRGLGLTVLTPSILVAVELADDPGTTVLLTGGTVRAGELSLIGDDAAATFDRYNCDTFVMGVSGVDTDRGYSDYRSDESAVKRAAIGAADRLVVVADHTKLDRAHLARIAPFEAADLLVTDADVGAEVVRVGREMGVHVVLAER</sequence>
<dbReference type="SMART" id="SM00420">
    <property type="entry name" value="HTH_DEOR"/>
    <property type="match status" value="1"/>
</dbReference>
<dbReference type="PRINTS" id="PR00037">
    <property type="entry name" value="HTHLACR"/>
</dbReference>
<dbReference type="PANTHER" id="PTHR30363">
    <property type="entry name" value="HTH-TYPE TRANSCRIPTIONAL REGULATOR SRLR-RELATED"/>
    <property type="match status" value="1"/>
</dbReference>
<dbReference type="InterPro" id="IPR001034">
    <property type="entry name" value="DeoR_HTH"/>
</dbReference>
<gene>
    <name evidence="4" type="ORF">SAMN04489765_1797</name>
</gene>
<dbReference type="InterPro" id="IPR037171">
    <property type="entry name" value="NagB/RpiA_transferase-like"/>
</dbReference>
<evidence type="ECO:0000313" key="5">
    <source>
        <dbReference type="Proteomes" id="UP000183053"/>
    </source>
</evidence>
<dbReference type="PANTHER" id="PTHR30363:SF44">
    <property type="entry name" value="AGA OPERON TRANSCRIPTIONAL REPRESSOR-RELATED"/>
    <property type="match status" value="1"/>
</dbReference>
<dbReference type="Proteomes" id="UP000183053">
    <property type="component" value="Unassembled WGS sequence"/>
</dbReference>
<dbReference type="InterPro" id="IPR036388">
    <property type="entry name" value="WH-like_DNA-bd_sf"/>
</dbReference>
<protein>
    <submittedName>
        <fullName evidence="4">DNA-binding transcriptional regulator of sugar metabolism, DeoR/GlpR family</fullName>
    </submittedName>
</protein>
<dbReference type="Gene3D" id="1.10.10.10">
    <property type="entry name" value="Winged helix-like DNA-binding domain superfamily/Winged helix DNA-binding domain"/>
    <property type="match status" value="1"/>
</dbReference>
<reference evidence="5" key="1">
    <citation type="submission" date="2016-10" db="EMBL/GenBank/DDBJ databases">
        <authorList>
            <person name="Varghese N."/>
            <person name="Submissions S."/>
        </authorList>
    </citation>
    <scope>NUCLEOTIDE SEQUENCE [LARGE SCALE GENOMIC DNA]</scope>
    <source>
        <strain evidence="5">DSM 44142</strain>
    </source>
</reference>
<dbReference type="STRING" id="47312.SAMN04489765_1797"/>
<evidence type="ECO:0000259" key="3">
    <source>
        <dbReference type="PROSITE" id="PS51000"/>
    </source>
</evidence>
<proteinExistence type="predicted"/>
<keyword evidence="4" id="KW-0238">DNA-binding</keyword>
<evidence type="ECO:0000313" key="4">
    <source>
        <dbReference type="EMBL" id="SDQ77586.1"/>
    </source>
</evidence>
<name>A0A1H1DNZ0_9ACTN</name>
<keyword evidence="2" id="KW-0804">Transcription</keyword>
<dbReference type="InterPro" id="IPR014036">
    <property type="entry name" value="DeoR-like_C"/>
</dbReference>
<dbReference type="PROSITE" id="PS51000">
    <property type="entry name" value="HTH_DEOR_2"/>
    <property type="match status" value="1"/>
</dbReference>
<feature type="domain" description="HTH deoR-type" evidence="3">
    <location>
        <begin position="5"/>
        <end position="60"/>
    </location>
</feature>
<dbReference type="Pfam" id="PF08220">
    <property type="entry name" value="HTH_DeoR"/>
    <property type="match status" value="1"/>
</dbReference>
<dbReference type="InterPro" id="IPR050313">
    <property type="entry name" value="Carb_Metab_HTH_regulators"/>
</dbReference>
<dbReference type="GO" id="GO:0003700">
    <property type="term" value="F:DNA-binding transcription factor activity"/>
    <property type="evidence" value="ECO:0007669"/>
    <property type="project" value="InterPro"/>
</dbReference>
<accession>A0A1H1DNZ0</accession>
<dbReference type="SUPFAM" id="SSF100950">
    <property type="entry name" value="NagB/RpiA/CoA transferase-like"/>
    <property type="match status" value="1"/>
</dbReference>
<dbReference type="InterPro" id="IPR036390">
    <property type="entry name" value="WH_DNA-bd_sf"/>
</dbReference>
<dbReference type="AlphaFoldDB" id="A0A1H1DNZ0"/>